<keyword evidence="3" id="KW-0804">Transcription</keyword>
<dbReference type="CDD" id="cd06267">
    <property type="entry name" value="PBP1_LacI_sugar_binding-like"/>
    <property type="match status" value="1"/>
</dbReference>
<dbReference type="PANTHER" id="PTHR30146:SF109">
    <property type="entry name" value="HTH-TYPE TRANSCRIPTIONAL REGULATOR GALS"/>
    <property type="match status" value="1"/>
</dbReference>
<dbReference type="InterPro" id="IPR028082">
    <property type="entry name" value="Peripla_BP_I"/>
</dbReference>
<dbReference type="PROSITE" id="PS50932">
    <property type="entry name" value="HTH_LACI_2"/>
    <property type="match status" value="1"/>
</dbReference>
<evidence type="ECO:0000313" key="6">
    <source>
        <dbReference type="EMBL" id="SDK63704.1"/>
    </source>
</evidence>
<dbReference type="CDD" id="cd01392">
    <property type="entry name" value="HTH_LacI"/>
    <property type="match status" value="1"/>
</dbReference>
<keyword evidence="2" id="KW-0238">DNA-binding</keyword>
<dbReference type="EMBL" id="FNFO01000003">
    <property type="protein sequence ID" value="SDK63704.1"/>
    <property type="molecule type" value="Genomic_DNA"/>
</dbReference>
<feature type="domain" description="HTH lacI-type" evidence="5">
    <location>
        <begin position="41"/>
        <end position="95"/>
    </location>
</feature>
<evidence type="ECO:0000313" key="7">
    <source>
        <dbReference type="Proteomes" id="UP000198510"/>
    </source>
</evidence>
<feature type="region of interest" description="Disordered" evidence="4">
    <location>
        <begin position="370"/>
        <end position="390"/>
    </location>
</feature>
<evidence type="ECO:0000256" key="3">
    <source>
        <dbReference type="ARBA" id="ARBA00023163"/>
    </source>
</evidence>
<keyword evidence="1" id="KW-0805">Transcription regulation</keyword>
<dbReference type="Gene3D" id="1.10.260.40">
    <property type="entry name" value="lambda repressor-like DNA-binding domains"/>
    <property type="match status" value="1"/>
</dbReference>
<evidence type="ECO:0000259" key="5">
    <source>
        <dbReference type="PROSITE" id="PS50932"/>
    </source>
</evidence>
<dbReference type="AlphaFoldDB" id="A0A1G9DIN2"/>
<dbReference type="Pfam" id="PF00356">
    <property type="entry name" value="LacI"/>
    <property type="match status" value="1"/>
</dbReference>
<keyword evidence="7" id="KW-1185">Reference proteome</keyword>
<proteinExistence type="predicted"/>
<evidence type="ECO:0000256" key="2">
    <source>
        <dbReference type="ARBA" id="ARBA00023125"/>
    </source>
</evidence>
<evidence type="ECO:0000256" key="1">
    <source>
        <dbReference type="ARBA" id="ARBA00023015"/>
    </source>
</evidence>
<dbReference type="GO" id="GO:0000976">
    <property type="term" value="F:transcription cis-regulatory region binding"/>
    <property type="evidence" value="ECO:0007669"/>
    <property type="project" value="TreeGrafter"/>
</dbReference>
<organism evidence="6 7">
    <name type="scientific">Catalinimonas alkaloidigena</name>
    <dbReference type="NCBI Taxonomy" id="1075417"/>
    <lineage>
        <taxon>Bacteria</taxon>
        <taxon>Pseudomonadati</taxon>
        <taxon>Bacteroidota</taxon>
        <taxon>Cytophagia</taxon>
        <taxon>Cytophagales</taxon>
        <taxon>Catalimonadaceae</taxon>
        <taxon>Catalinimonas</taxon>
    </lineage>
</organism>
<dbReference type="Proteomes" id="UP000198510">
    <property type="component" value="Unassembled WGS sequence"/>
</dbReference>
<dbReference type="InterPro" id="IPR000843">
    <property type="entry name" value="HTH_LacI"/>
</dbReference>
<dbReference type="GO" id="GO:0003700">
    <property type="term" value="F:DNA-binding transcription factor activity"/>
    <property type="evidence" value="ECO:0007669"/>
    <property type="project" value="TreeGrafter"/>
</dbReference>
<evidence type="ECO:0000256" key="4">
    <source>
        <dbReference type="SAM" id="MobiDB-lite"/>
    </source>
</evidence>
<accession>A0A1G9DIN2</accession>
<dbReference type="Gene3D" id="3.40.50.2300">
    <property type="match status" value="2"/>
</dbReference>
<dbReference type="InterPro" id="IPR001761">
    <property type="entry name" value="Peripla_BP/Lac1_sug-bd_dom"/>
</dbReference>
<name>A0A1G9DIN2_9BACT</name>
<dbReference type="SUPFAM" id="SSF47413">
    <property type="entry name" value="lambda repressor-like DNA-binding domains"/>
    <property type="match status" value="1"/>
</dbReference>
<dbReference type="InterPro" id="IPR010982">
    <property type="entry name" value="Lambda_DNA-bd_dom_sf"/>
</dbReference>
<reference evidence="6 7" key="1">
    <citation type="submission" date="2016-10" db="EMBL/GenBank/DDBJ databases">
        <authorList>
            <person name="de Groot N.N."/>
        </authorList>
    </citation>
    <scope>NUCLEOTIDE SEQUENCE [LARGE SCALE GENOMIC DNA]</scope>
    <source>
        <strain evidence="6 7">DSM 25186</strain>
    </source>
</reference>
<dbReference type="Pfam" id="PF00532">
    <property type="entry name" value="Peripla_BP_1"/>
    <property type="match status" value="1"/>
</dbReference>
<dbReference type="STRING" id="1075417.SAMN05421823_103143"/>
<sequence>MPKFGFGTKLFKLNLKFVCIEERIPYELLESFLNDRGVKTTTIKDIAQALGISTSTVSRALRDSYEINPETKRLVLDYAEKMHYRPNPIALSLKGSFSKAIGVVVPEIANHFFSQAINGIEELAYSRGYHVVIFQTHESHRREVDSINHLAAIKVDGLLVSLSHETRDVAHLQCWQERGLPIVLFDRVSDQLETLKVVADNYKGAYQATEHLILSGRKRIAVVSNSPSLSITDERLEGYYAALERYDLTADASLVRHCGFREEDIRRNVESLLHLSPRPDAIFTTSDRLALTTLATLQENRVAIPVEVALVGFTNLQVAHLLSPAMTTVMQPAFEMGRTGAELLLDVIAGKSVVKNEVQKLPTQLIPRASTAGKRCTPEAAASPEALRVP</sequence>
<dbReference type="SMART" id="SM00354">
    <property type="entry name" value="HTH_LACI"/>
    <property type="match status" value="1"/>
</dbReference>
<dbReference type="PANTHER" id="PTHR30146">
    <property type="entry name" value="LACI-RELATED TRANSCRIPTIONAL REPRESSOR"/>
    <property type="match status" value="1"/>
</dbReference>
<gene>
    <name evidence="6" type="ORF">SAMN05421823_103143</name>
</gene>
<dbReference type="SUPFAM" id="SSF53822">
    <property type="entry name" value="Periplasmic binding protein-like I"/>
    <property type="match status" value="1"/>
</dbReference>
<protein>
    <submittedName>
        <fullName evidence="6">LacI family transcriptional regulator</fullName>
    </submittedName>
</protein>